<keyword evidence="8" id="KW-0482">Metalloprotease</keyword>
<keyword evidence="6" id="KW-0378">Hydrolase</keyword>
<evidence type="ECO:0000256" key="3">
    <source>
        <dbReference type="ARBA" id="ARBA00022438"/>
    </source>
</evidence>
<evidence type="ECO:0000313" key="11">
    <source>
        <dbReference type="Proteomes" id="UP000007755"/>
    </source>
</evidence>
<dbReference type="AlphaFoldDB" id="F4X6K7"/>
<keyword evidence="3 10" id="KW-0031">Aminopeptidase</keyword>
<evidence type="ECO:0000256" key="7">
    <source>
        <dbReference type="ARBA" id="ARBA00022833"/>
    </source>
</evidence>
<reference evidence="10" key="1">
    <citation type="submission" date="2011-02" db="EMBL/GenBank/DDBJ databases">
        <title>The genome of the leaf-cutting ant Acromyrmex echinatior suggests key adaptations to social evolution and fungus farming.</title>
        <authorList>
            <person name="Nygaard S."/>
            <person name="Zhang G."/>
        </authorList>
    </citation>
    <scope>NUCLEOTIDE SEQUENCE</scope>
</reference>
<dbReference type="Proteomes" id="UP000007755">
    <property type="component" value="Unassembled WGS sequence"/>
</dbReference>
<keyword evidence="5" id="KW-0479">Metal-binding</keyword>
<accession>F4X6K7</accession>
<dbReference type="SUPFAM" id="SSF55486">
    <property type="entry name" value="Metalloproteases ('zincins'), catalytic domain"/>
    <property type="match status" value="2"/>
</dbReference>
<protein>
    <submittedName>
        <fullName evidence="10">Aminopeptidase N</fullName>
    </submittedName>
</protein>
<organism evidence="11">
    <name type="scientific">Acromyrmex echinatior</name>
    <name type="common">Panamanian leafcutter ant</name>
    <name type="synonym">Acromyrmex octospinosus echinatior</name>
    <dbReference type="NCBI Taxonomy" id="103372"/>
    <lineage>
        <taxon>Eukaryota</taxon>
        <taxon>Metazoa</taxon>
        <taxon>Ecdysozoa</taxon>
        <taxon>Arthropoda</taxon>
        <taxon>Hexapoda</taxon>
        <taxon>Insecta</taxon>
        <taxon>Pterygota</taxon>
        <taxon>Neoptera</taxon>
        <taxon>Endopterygota</taxon>
        <taxon>Hymenoptera</taxon>
        <taxon>Apocrita</taxon>
        <taxon>Aculeata</taxon>
        <taxon>Formicoidea</taxon>
        <taxon>Formicidae</taxon>
        <taxon>Myrmicinae</taxon>
        <taxon>Acromyrmex</taxon>
    </lineage>
</organism>
<dbReference type="GO" id="GO:0008270">
    <property type="term" value="F:zinc ion binding"/>
    <property type="evidence" value="ECO:0007669"/>
    <property type="project" value="InterPro"/>
</dbReference>
<evidence type="ECO:0000313" key="10">
    <source>
        <dbReference type="EMBL" id="EGI57789.1"/>
    </source>
</evidence>
<dbReference type="Gene3D" id="1.10.390.10">
    <property type="entry name" value="Neutral Protease Domain 2"/>
    <property type="match status" value="2"/>
</dbReference>
<evidence type="ECO:0000256" key="2">
    <source>
        <dbReference type="ARBA" id="ARBA00010136"/>
    </source>
</evidence>
<dbReference type="InterPro" id="IPR027268">
    <property type="entry name" value="Peptidase_M4/M1_CTD_sf"/>
</dbReference>
<dbReference type="GO" id="GO:0005615">
    <property type="term" value="C:extracellular space"/>
    <property type="evidence" value="ECO:0007669"/>
    <property type="project" value="TreeGrafter"/>
</dbReference>
<dbReference type="Gene3D" id="2.60.40.1910">
    <property type="match status" value="1"/>
</dbReference>
<dbReference type="PANTHER" id="PTHR11533:SF290">
    <property type="entry name" value="AMINOPEPTIDASE"/>
    <property type="match status" value="1"/>
</dbReference>
<evidence type="ECO:0000256" key="8">
    <source>
        <dbReference type="ARBA" id="ARBA00023049"/>
    </source>
</evidence>
<comment type="similarity">
    <text evidence="2">Belongs to the peptidase M1 family.</text>
</comment>
<evidence type="ECO:0000256" key="4">
    <source>
        <dbReference type="ARBA" id="ARBA00022670"/>
    </source>
</evidence>
<feature type="domain" description="Peptidase M1 membrane alanine aminopeptidase" evidence="9">
    <location>
        <begin position="17"/>
        <end position="237"/>
    </location>
</feature>
<proteinExistence type="inferred from homology"/>
<evidence type="ECO:0000256" key="6">
    <source>
        <dbReference type="ARBA" id="ARBA00022801"/>
    </source>
</evidence>
<keyword evidence="7" id="KW-0862">Zinc</keyword>
<dbReference type="GO" id="GO:0016020">
    <property type="term" value="C:membrane"/>
    <property type="evidence" value="ECO:0007669"/>
    <property type="project" value="TreeGrafter"/>
</dbReference>
<gene>
    <name evidence="10" type="ORF">G5I_13975</name>
</gene>
<evidence type="ECO:0000256" key="1">
    <source>
        <dbReference type="ARBA" id="ARBA00001947"/>
    </source>
</evidence>
<dbReference type="EMBL" id="GL888818">
    <property type="protein sequence ID" value="EGI57789.1"/>
    <property type="molecule type" value="Genomic_DNA"/>
</dbReference>
<evidence type="ECO:0000259" key="9">
    <source>
        <dbReference type="Pfam" id="PF01433"/>
    </source>
</evidence>
<dbReference type="FunFam" id="1.10.390.10:FF:000013">
    <property type="entry name" value="Aminopeptidase N"/>
    <property type="match status" value="1"/>
</dbReference>
<name>F4X6K7_ACREC</name>
<sequence>TINVWCRSSLISQMTFMFNITEMVTPFLIQYINNSEKVPKMDHFIIPNFPVKDMEHWGLITYTKIIYDANQYPTNRKKEIAAIVTHEIAHQWFGNLVTPSWWSYLWLKEGLASFFHTYIIDKIFVDWRTMDFFVVDILHYCLRIDKGKLSPITFEFDNFKRLDLLSFIIYYKASTILRMLQNTITDEVFRKGLIIYLATHEYGSTTPDDLWNAMQTVLDKSDIPHGHYKIKQIMDTWTNQNSYPVVNVMKNYTTGEITIFQKCVCGQKSNNEWWIPITFATQSNPNFSDTAPRYLLQPNQNITFKIDPNDWIIVNIQQIDSSMVNLNISRYMTMMLTIVFSSEYGSTTPDDLWNAMQTALDKSDIPHGHYKIKQIMDTWTNQNSYPVVNVMKNYDRFF</sequence>
<dbReference type="GO" id="GO:0043171">
    <property type="term" value="P:peptide catabolic process"/>
    <property type="evidence" value="ECO:0007669"/>
    <property type="project" value="TreeGrafter"/>
</dbReference>
<evidence type="ECO:0000256" key="5">
    <source>
        <dbReference type="ARBA" id="ARBA00022723"/>
    </source>
</evidence>
<dbReference type="GO" id="GO:0006508">
    <property type="term" value="P:proteolysis"/>
    <property type="evidence" value="ECO:0007669"/>
    <property type="project" value="UniProtKB-KW"/>
</dbReference>
<dbReference type="Pfam" id="PF01433">
    <property type="entry name" value="Peptidase_M1"/>
    <property type="match status" value="1"/>
</dbReference>
<dbReference type="PANTHER" id="PTHR11533">
    <property type="entry name" value="PROTEASE M1 ZINC METALLOPROTEASE"/>
    <property type="match status" value="1"/>
</dbReference>
<dbReference type="GO" id="GO:0042277">
    <property type="term" value="F:peptide binding"/>
    <property type="evidence" value="ECO:0007669"/>
    <property type="project" value="TreeGrafter"/>
</dbReference>
<dbReference type="GO" id="GO:0070006">
    <property type="term" value="F:metalloaminopeptidase activity"/>
    <property type="evidence" value="ECO:0007669"/>
    <property type="project" value="TreeGrafter"/>
</dbReference>
<dbReference type="InParanoid" id="F4X6K7"/>
<keyword evidence="11" id="KW-1185">Reference proteome</keyword>
<dbReference type="OrthoDB" id="7629650at2759"/>
<dbReference type="eggNOG" id="KOG1046">
    <property type="taxonomic scope" value="Eukaryota"/>
</dbReference>
<feature type="non-terminal residue" evidence="10">
    <location>
        <position position="1"/>
    </location>
</feature>
<keyword evidence="4" id="KW-0645">Protease</keyword>
<dbReference type="InterPro" id="IPR014782">
    <property type="entry name" value="Peptidase_M1_dom"/>
</dbReference>
<dbReference type="GO" id="GO:0005737">
    <property type="term" value="C:cytoplasm"/>
    <property type="evidence" value="ECO:0007669"/>
    <property type="project" value="TreeGrafter"/>
</dbReference>
<comment type="cofactor">
    <cofactor evidence="1">
        <name>Zn(2+)</name>
        <dbReference type="ChEBI" id="CHEBI:29105"/>
    </cofactor>
</comment>
<dbReference type="InterPro" id="IPR050344">
    <property type="entry name" value="Peptidase_M1_aminopeptidases"/>
</dbReference>